<dbReference type="PANTHER" id="PTHR32089">
    <property type="entry name" value="METHYL-ACCEPTING CHEMOTAXIS PROTEIN MCPB"/>
    <property type="match status" value="1"/>
</dbReference>
<keyword evidence="3 10" id="KW-0812">Transmembrane</keyword>
<evidence type="ECO:0000259" key="12">
    <source>
        <dbReference type="PROSITE" id="PS50885"/>
    </source>
</evidence>
<dbReference type="GO" id="GO:0004888">
    <property type="term" value="F:transmembrane signaling receptor activity"/>
    <property type="evidence" value="ECO:0007669"/>
    <property type="project" value="InterPro"/>
</dbReference>
<keyword evidence="4 10" id="KW-1133">Transmembrane helix</keyword>
<sequence>MLSLSSVKISRRLLFIVGGAVLAAILVGAFGLSAMRSQMMADRKDKTRALVNATVSLIDHYYQQATSGAMTEEQAKEAASKAVGALRYDETNYFFVFDQQPVVLIHTVKPELVGKNLSQSVDGAGKRHYQAFVDMVKQNGAGFVDYTYITPDKSRTRPKLSYVKMFKPWGWIVATGIYVDDVEAIFEKNLLTMIAVVVVIAGVVVFISLMIGRGITRPLQNISDNMLRLAEGDHSIEVEYTHHRSEIGDLARSMDIFKSKTIEMENLRRQREEQEKRAEQEKHAALLAMAESFEANVGHVVEYVTKAAGKMQTSARSMNVTARTAGEKSTIVSSASQEMSTNIDTVAAAAEELSASIGEISTQVSQSSQVANGAVTKSEDTYKKIELLADAANQIGEVISLISDIAAQTNLLALNATIEAARAGDAGKGFAVVANEVKTLASQTAKATEDIRTQVSGIQTATDTAVTAIGEIAETIRQLDGSTGAIAAAVEEQGAATQEIARNVEEAAHGARDVTLNIGDVSTSVGQTQTVAGEVQTLSDELGHQATELKSAVSAFLAEIRHK</sequence>
<comment type="subcellular location">
    <subcellularLocation>
        <location evidence="1">Cell membrane</location>
        <topology evidence="1">Multi-pass membrane protein</topology>
    </subcellularLocation>
</comment>
<dbReference type="PROSITE" id="PS50885">
    <property type="entry name" value="HAMP"/>
    <property type="match status" value="1"/>
</dbReference>
<dbReference type="Gene3D" id="1.10.8.500">
    <property type="entry name" value="HAMP domain in histidine kinase"/>
    <property type="match status" value="1"/>
</dbReference>
<feature type="transmembrane region" description="Helical" evidence="10">
    <location>
        <begin position="12"/>
        <end position="34"/>
    </location>
</feature>
<dbReference type="PROSITE" id="PS50111">
    <property type="entry name" value="CHEMOTAXIS_TRANSDUC_2"/>
    <property type="match status" value="1"/>
</dbReference>
<dbReference type="InterPro" id="IPR004089">
    <property type="entry name" value="MCPsignal_dom"/>
</dbReference>
<dbReference type="Proteomes" id="UP000233597">
    <property type="component" value="Unassembled WGS sequence"/>
</dbReference>
<gene>
    <name evidence="13" type="ORF">COO20_19050</name>
</gene>
<evidence type="ECO:0000256" key="2">
    <source>
        <dbReference type="ARBA" id="ARBA00022475"/>
    </source>
</evidence>
<dbReference type="InterPro" id="IPR003660">
    <property type="entry name" value="HAMP_dom"/>
</dbReference>
<dbReference type="PANTHER" id="PTHR32089:SF112">
    <property type="entry name" value="LYSOZYME-LIKE PROTEIN-RELATED"/>
    <property type="match status" value="1"/>
</dbReference>
<name>A0A2N3KM70_9PROT</name>
<dbReference type="RefSeq" id="WP_101269447.1">
    <property type="nucleotide sequence ID" value="NZ_NWTK01000014.1"/>
</dbReference>
<keyword evidence="5 10" id="KW-0472">Membrane</keyword>
<dbReference type="GO" id="GO:0005886">
    <property type="term" value="C:plasma membrane"/>
    <property type="evidence" value="ECO:0007669"/>
    <property type="project" value="UniProtKB-SubCell"/>
</dbReference>
<reference evidence="13 14" key="1">
    <citation type="submission" date="2017-09" db="EMBL/GenBank/DDBJ databases">
        <title>Biodiversity and function of Thalassospira species in the particle-attached aromatic-hydrocarbon-degrading consortia from the surface seawater of the South China Sea.</title>
        <authorList>
            <person name="Dong C."/>
            <person name="Liu R."/>
            <person name="Shao Z."/>
        </authorList>
    </citation>
    <scope>NUCLEOTIDE SEQUENCE [LARGE SCALE GENOMIC DNA]</scope>
    <source>
        <strain evidence="13 14">CSC1P2</strain>
    </source>
</reference>
<feature type="transmembrane region" description="Helical" evidence="10">
    <location>
        <begin position="191"/>
        <end position="211"/>
    </location>
</feature>
<organism evidence="13 14">
    <name type="scientific">Thalassospira marina</name>
    <dbReference type="NCBI Taxonomy" id="2048283"/>
    <lineage>
        <taxon>Bacteria</taxon>
        <taxon>Pseudomonadati</taxon>
        <taxon>Pseudomonadota</taxon>
        <taxon>Alphaproteobacteria</taxon>
        <taxon>Rhodospirillales</taxon>
        <taxon>Thalassospiraceae</taxon>
        <taxon>Thalassospira</taxon>
    </lineage>
</organism>
<dbReference type="PRINTS" id="PR00260">
    <property type="entry name" value="CHEMTRNSDUCR"/>
</dbReference>
<dbReference type="Pfam" id="PF00015">
    <property type="entry name" value="MCPsignal"/>
    <property type="match status" value="1"/>
</dbReference>
<dbReference type="GO" id="GO:0006935">
    <property type="term" value="P:chemotaxis"/>
    <property type="evidence" value="ECO:0007669"/>
    <property type="project" value="InterPro"/>
</dbReference>
<keyword evidence="2" id="KW-1003">Cell membrane</keyword>
<keyword evidence="6 8" id="KW-0807">Transducer</keyword>
<dbReference type="SMART" id="SM00283">
    <property type="entry name" value="MA"/>
    <property type="match status" value="1"/>
</dbReference>
<comment type="similarity">
    <text evidence="7">Belongs to the methyl-accepting chemotaxis (MCP) protein family.</text>
</comment>
<dbReference type="GO" id="GO:0007165">
    <property type="term" value="P:signal transduction"/>
    <property type="evidence" value="ECO:0007669"/>
    <property type="project" value="UniProtKB-KW"/>
</dbReference>
<feature type="domain" description="Methyl-accepting transducer" evidence="11">
    <location>
        <begin position="314"/>
        <end position="543"/>
    </location>
</feature>
<evidence type="ECO:0000256" key="5">
    <source>
        <dbReference type="ARBA" id="ARBA00023136"/>
    </source>
</evidence>
<dbReference type="SUPFAM" id="SSF58104">
    <property type="entry name" value="Methyl-accepting chemotaxis protein (MCP) signaling domain"/>
    <property type="match status" value="1"/>
</dbReference>
<evidence type="ECO:0000256" key="9">
    <source>
        <dbReference type="SAM" id="Coils"/>
    </source>
</evidence>
<dbReference type="SMART" id="SM00304">
    <property type="entry name" value="HAMP"/>
    <property type="match status" value="2"/>
</dbReference>
<evidence type="ECO:0000256" key="7">
    <source>
        <dbReference type="ARBA" id="ARBA00029447"/>
    </source>
</evidence>
<feature type="domain" description="HAMP" evidence="12">
    <location>
        <begin position="213"/>
        <end position="266"/>
    </location>
</feature>
<feature type="coiled-coil region" evidence="9">
    <location>
        <begin position="257"/>
        <end position="289"/>
    </location>
</feature>
<evidence type="ECO:0000313" key="13">
    <source>
        <dbReference type="EMBL" id="PKR51669.1"/>
    </source>
</evidence>
<protein>
    <submittedName>
        <fullName evidence="13">Methyl-accepting chemotaxis protein</fullName>
    </submittedName>
</protein>
<dbReference type="CDD" id="cd06225">
    <property type="entry name" value="HAMP"/>
    <property type="match status" value="1"/>
</dbReference>
<keyword evidence="9" id="KW-0175">Coiled coil</keyword>
<accession>A0A2N3KM70</accession>
<evidence type="ECO:0000256" key="6">
    <source>
        <dbReference type="ARBA" id="ARBA00023224"/>
    </source>
</evidence>
<dbReference type="InterPro" id="IPR004010">
    <property type="entry name" value="Double_Cache_2"/>
</dbReference>
<comment type="caution">
    <text evidence="13">The sequence shown here is derived from an EMBL/GenBank/DDBJ whole genome shotgun (WGS) entry which is preliminary data.</text>
</comment>
<evidence type="ECO:0000256" key="1">
    <source>
        <dbReference type="ARBA" id="ARBA00004651"/>
    </source>
</evidence>
<evidence type="ECO:0000256" key="8">
    <source>
        <dbReference type="PROSITE-ProRule" id="PRU00284"/>
    </source>
</evidence>
<evidence type="ECO:0000313" key="14">
    <source>
        <dbReference type="Proteomes" id="UP000233597"/>
    </source>
</evidence>
<dbReference type="InterPro" id="IPR004090">
    <property type="entry name" value="Chemotax_Me-accpt_rcpt"/>
</dbReference>
<evidence type="ECO:0000256" key="3">
    <source>
        <dbReference type="ARBA" id="ARBA00022692"/>
    </source>
</evidence>
<evidence type="ECO:0000256" key="4">
    <source>
        <dbReference type="ARBA" id="ARBA00022989"/>
    </source>
</evidence>
<dbReference type="Pfam" id="PF08269">
    <property type="entry name" value="dCache_2"/>
    <property type="match status" value="1"/>
</dbReference>
<dbReference type="Gene3D" id="1.10.287.950">
    <property type="entry name" value="Methyl-accepting chemotaxis protein"/>
    <property type="match status" value="1"/>
</dbReference>
<proteinExistence type="inferred from homology"/>
<dbReference type="Gene3D" id="3.30.450.20">
    <property type="entry name" value="PAS domain"/>
    <property type="match status" value="1"/>
</dbReference>
<dbReference type="EMBL" id="NWTK01000014">
    <property type="protein sequence ID" value="PKR51669.1"/>
    <property type="molecule type" value="Genomic_DNA"/>
</dbReference>
<dbReference type="InterPro" id="IPR033480">
    <property type="entry name" value="sCache_2"/>
</dbReference>
<evidence type="ECO:0000256" key="10">
    <source>
        <dbReference type="SAM" id="Phobius"/>
    </source>
</evidence>
<evidence type="ECO:0000259" key="11">
    <source>
        <dbReference type="PROSITE" id="PS50111"/>
    </source>
</evidence>
<dbReference type="OrthoDB" id="7260004at2"/>
<dbReference type="SMART" id="SM01049">
    <property type="entry name" value="Cache_2"/>
    <property type="match status" value="1"/>
</dbReference>
<dbReference type="AlphaFoldDB" id="A0A2N3KM70"/>